<reference evidence="3 4" key="1">
    <citation type="submission" date="2016-11" db="EMBL/GenBank/DDBJ databases">
        <authorList>
            <person name="Jaros S."/>
            <person name="Januszkiewicz K."/>
            <person name="Wedrychowicz H."/>
        </authorList>
    </citation>
    <scope>NUCLEOTIDE SEQUENCE [LARGE SCALE GENOMIC DNA]</scope>
    <source>
        <strain evidence="3 4">BPI-34</strain>
    </source>
</reference>
<dbReference type="Proteomes" id="UP000184280">
    <property type="component" value="Unassembled WGS sequence"/>
</dbReference>
<dbReference type="InterPro" id="IPR011249">
    <property type="entry name" value="Metalloenz_LuxS/M16"/>
</dbReference>
<evidence type="ECO:0000256" key="1">
    <source>
        <dbReference type="SAM" id="SignalP"/>
    </source>
</evidence>
<feature type="chain" id="PRO_5009926731" evidence="1">
    <location>
        <begin position="20"/>
        <end position="955"/>
    </location>
</feature>
<dbReference type="SUPFAM" id="SSF63411">
    <property type="entry name" value="LuxS/MPP-like metallohydrolase"/>
    <property type="match status" value="4"/>
</dbReference>
<evidence type="ECO:0000313" key="4">
    <source>
        <dbReference type="Proteomes" id="UP000184280"/>
    </source>
</evidence>
<keyword evidence="1" id="KW-0732">Signal</keyword>
<protein>
    <submittedName>
        <fullName evidence="3">Predicted Zn-dependent peptidase</fullName>
    </submittedName>
</protein>
<dbReference type="AlphaFoldDB" id="A0A1M7I1M4"/>
<accession>A0A1M7I1M4</accession>
<dbReference type="GO" id="GO:0046872">
    <property type="term" value="F:metal ion binding"/>
    <property type="evidence" value="ECO:0007669"/>
    <property type="project" value="InterPro"/>
</dbReference>
<dbReference type="RefSeq" id="WP_073044539.1">
    <property type="nucleotide sequence ID" value="NZ_FOLF01000001.1"/>
</dbReference>
<proteinExistence type="predicted"/>
<evidence type="ECO:0000259" key="2">
    <source>
        <dbReference type="Pfam" id="PF05193"/>
    </source>
</evidence>
<dbReference type="InterPro" id="IPR007863">
    <property type="entry name" value="Peptidase_M16_C"/>
</dbReference>
<dbReference type="PANTHER" id="PTHR43690">
    <property type="entry name" value="NARDILYSIN"/>
    <property type="match status" value="1"/>
</dbReference>
<gene>
    <name evidence="3" type="ORF">SAMN04488494_1750</name>
</gene>
<dbReference type="PANTHER" id="PTHR43690:SF17">
    <property type="entry name" value="PROTEIN YHJJ"/>
    <property type="match status" value="1"/>
</dbReference>
<feature type="domain" description="Peptidase M16 C-terminal" evidence="2">
    <location>
        <begin position="235"/>
        <end position="407"/>
    </location>
</feature>
<feature type="signal peptide" evidence="1">
    <location>
        <begin position="1"/>
        <end position="19"/>
    </location>
</feature>
<sequence length="955" mass="106760">MKRTALSIFACVVALTATAQLDVKEFKLSNGMTVWVNEDHSQPKVFGAVVVRAGAKDCPNTGIAHYFEHIMFKGTDRLGTIDYTAEKPLLDSISAQYDLLSQTKDEDVRKQIQQHINQLSLKAADYVIPNEFNRLISKYGGSSLNAGTGYDMTFYHNEFLPHFIEQWCWLNSERLITPVYRGFQGELENVYEEKNRSADGMGDAMDKVMGAVFKTQPYGYPIIGSTENLKNPRLSDMAEFYKKYYVASNMGLILCGDITPSDDLTALLEKTFGRVQTGPVPQRGYSPMPEILAGERQEVTLPIPLIGAEALVFKGATDYEPDANALELANGLLSNGKAGLLDSLMNEHKVMASFALNVGFDDAAGTAVLIIPKLFGKMKTAEGRVMEQIQQVINGNFSDSQLEALKQEEVMSAEKSLETISSRSELLVDLFSKGKTWQDALDKIERIKRLTKADVVAAAKKYYGTNYITLVKKYGTPKKETLKQPGYKPIQPKNTDAKSDFARQLEQIPVIQTEIRTVDLQTAVDTKQLSDHATLYYKQNPINDIFTFNLRFKDGKLHTPALSVLGSYLSSLGTDSLKKQQLELAWQKINTTMEINAGSHTFVFSLTGPDKQFEPALRLLAHFLQSAKGDDEALSDAKDEDKVDRKSFGKQKDDVLTPMREYVMYGSKSTYLNQLSKSEIKALKNEDLLSLFREVQQYDCELLYCGTKTISEVAAAAQQALPLSNCTRKEADTFRPLQQYTEPMVYFYNVPKSRQNYVISFDAISPLSTADDRAKLSLFGEYFGGSMSSVLFQNVREFRSLAYSTGGRAYTTSLAQHPDAVLGYITATGTQADKTMEALATVDSLLRQMPMKENNLDAARQSVLNDIQNSYPTFRNMPAFVANQHMLGNIVDPNAAKARLLPGITAQDIIQFHQQHIAGNNNRVWMIIGDKKLTDMKALERYGKVVELKKEDVYR</sequence>
<name>A0A1M7I1M4_XYLRU</name>
<dbReference type="Gene3D" id="3.30.830.10">
    <property type="entry name" value="Metalloenzyme, LuxS/M16 peptidase-like"/>
    <property type="match status" value="4"/>
</dbReference>
<dbReference type="Pfam" id="PF05193">
    <property type="entry name" value="Peptidase_M16_C"/>
    <property type="match status" value="2"/>
</dbReference>
<dbReference type="InterPro" id="IPR050626">
    <property type="entry name" value="Peptidase_M16"/>
</dbReference>
<organism evidence="3 4">
    <name type="scientific">Xylanibacter ruminicola</name>
    <name type="common">Prevotella ruminicola</name>
    <dbReference type="NCBI Taxonomy" id="839"/>
    <lineage>
        <taxon>Bacteria</taxon>
        <taxon>Pseudomonadati</taxon>
        <taxon>Bacteroidota</taxon>
        <taxon>Bacteroidia</taxon>
        <taxon>Bacteroidales</taxon>
        <taxon>Prevotellaceae</taxon>
        <taxon>Xylanibacter</taxon>
    </lineage>
</organism>
<dbReference type="OrthoDB" id="9811314at2"/>
<feature type="domain" description="Peptidase M16 C-terminal" evidence="2">
    <location>
        <begin position="697"/>
        <end position="862"/>
    </location>
</feature>
<evidence type="ECO:0000313" key="3">
    <source>
        <dbReference type="EMBL" id="SHM34672.1"/>
    </source>
</evidence>
<dbReference type="EMBL" id="FRCJ01000003">
    <property type="protein sequence ID" value="SHM34672.1"/>
    <property type="molecule type" value="Genomic_DNA"/>
</dbReference>